<reference evidence="4" key="1">
    <citation type="submission" date="2017-04" db="EMBL/GenBank/DDBJ databases">
        <title>Plasmodium gonderi genome.</title>
        <authorList>
            <person name="Arisue N."/>
            <person name="Honma H."/>
            <person name="Kawai S."/>
            <person name="Tougan T."/>
            <person name="Tanabe K."/>
            <person name="Horii T."/>
        </authorList>
    </citation>
    <scope>NUCLEOTIDE SEQUENCE [LARGE SCALE GENOMIC DNA]</scope>
    <source>
        <strain evidence="4">ATCC 30045</strain>
    </source>
</reference>
<feature type="region of interest" description="Disordered" evidence="1">
    <location>
        <begin position="982"/>
        <end position="1040"/>
    </location>
</feature>
<feature type="domain" description="CPW-WPC" evidence="2">
    <location>
        <begin position="950"/>
        <end position="1072"/>
    </location>
</feature>
<dbReference type="NCBIfam" id="TIGR01492">
    <property type="entry name" value="CPW_WPC"/>
    <property type="match status" value="7"/>
</dbReference>
<name>A0A1Y1JSE2_PLAGO</name>
<feature type="domain" description="CPW-WPC" evidence="2">
    <location>
        <begin position="289"/>
        <end position="358"/>
    </location>
</feature>
<evidence type="ECO:0000256" key="1">
    <source>
        <dbReference type="SAM" id="MobiDB-lite"/>
    </source>
</evidence>
<feature type="compositionally biased region" description="Acidic residues" evidence="1">
    <location>
        <begin position="997"/>
        <end position="1029"/>
    </location>
</feature>
<feature type="compositionally biased region" description="Polar residues" evidence="1">
    <location>
        <begin position="569"/>
        <end position="581"/>
    </location>
</feature>
<proteinExistence type="predicted"/>
<dbReference type="RefSeq" id="XP_028546311.1">
    <property type="nucleotide sequence ID" value="XM_028690510.1"/>
</dbReference>
<feature type="domain" description="CPW-WPC" evidence="2">
    <location>
        <begin position="102"/>
        <end position="163"/>
    </location>
</feature>
<feature type="domain" description="CPW-WPC" evidence="2">
    <location>
        <begin position="888"/>
        <end position="948"/>
    </location>
</feature>
<dbReference type="AlphaFoldDB" id="A0A1Y1JSE2"/>
<feature type="compositionally biased region" description="Basic and acidic residues" evidence="1">
    <location>
        <begin position="595"/>
        <end position="612"/>
    </location>
</feature>
<feature type="domain" description="CPW-WPC" evidence="2">
    <location>
        <begin position="225"/>
        <end position="285"/>
    </location>
</feature>
<feature type="region of interest" description="Disordered" evidence="1">
    <location>
        <begin position="569"/>
        <end position="612"/>
    </location>
</feature>
<dbReference type="GeneID" id="39750468"/>
<sequence length="1117" mass="129454">MLGTKVLVAIFFIGTFPTHELRFSSPFAHGQYVNKRKPEGRHNLIGETNEFNNMSYFSQDLTQLLSHSLKSVPILALREKVKAQVEKAALSLQLPNPEEETCEMNYSELCPEGWGNWGDGENCISPMDYRGPCKKEMISFKNSTPREKYNFSIKCKVSWPCVYKCSEEDFSGKCPENWILENGTCYAPRNYIGKCVRQKNFQNFSETEKKIWADACDVNWPCYKKNYNFEILCPQNWIQHPDNKNCLAPNSYIGPCGGVLYLYNLKDEEKKLLMNKCNIEWPIRSSVEEHDLNEYACPVGWKMNISHQKEMGTCTMPDSYDGPCVKNEEIKNISFENFSKEEKYEISQKCNIMWHFTDEKYQNFDLPCPFNWVLVDAVEHICIAPVEYTEPCNNIFSFKNYTNQMKAAWAFRCKVIFMDNINDNHVMMNTTKKRKIFGLDRERNNNTEDITPLTDTPSVSDGPIGHVGSMYEGVVLNALNNVEYLPQNKSSLRLSRGHINVTDIGNMNTNEFILSDEKITDLLLLKQLSNDDELKRNIDEVIRTLRRNEHVEKNFFSFIQVRSKASIRRSTNETSGVGKSTTDMEEAGTPGTLNLEKDWDREKKSRNEDGMNEHNLIISEQLTDEKNLNEIKNLYTNYQIEGTADQSYYEHICFEKNYTECPIGWIKISAKECMAPSSYRKNVERCSTILNLNDLTKSVYSVTHDMSFVTMDEEKIKNFEKKCNVQFPCIDCERDYVQVNCPLGWTQKNDESCESPEDYPMHLKGVCGTNVNFKYATPSIRRNWSYLCKSDWPCFSQCEKNYSSICPLGYKLINERSGSIYGDGIIYICVNHNWVEEHQLGERTNGTTTATELGKRNECLVIEIYNSVQVKKEIERKCKVIWPCLNKCEQDYYQTCPYNWLLKNNSCISPYYYKPPRGCHKSFSVKSFSTFDKYLFSNKCFAPWPCKNACQQDWSQPCPEQWLLVKRKKNIPYKKKRNSHAVFCKPPPLYNGNDSDSGNDNDSDSGNDNDSDNGNDNDSDNGNDNDSDNGNDNGKRTGKGKCREELYDLTDFTFLQKQEFSHECSVRWPCGRSSLNYSPNWQTEKVYHDVNFGRLKTLRFYNSHYASQYAQRIGSFF</sequence>
<organism evidence="3 4">
    <name type="scientific">Plasmodium gonderi</name>
    <dbReference type="NCBI Taxonomy" id="77519"/>
    <lineage>
        <taxon>Eukaryota</taxon>
        <taxon>Sar</taxon>
        <taxon>Alveolata</taxon>
        <taxon>Apicomplexa</taxon>
        <taxon>Aconoidasida</taxon>
        <taxon>Haemosporida</taxon>
        <taxon>Plasmodiidae</taxon>
        <taxon>Plasmodium</taxon>
        <taxon>Plasmodium (Plasmodium)</taxon>
    </lineage>
</organism>
<evidence type="ECO:0000313" key="4">
    <source>
        <dbReference type="Proteomes" id="UP000195521"/>
    </source>
</evidence>
<dbReference type="OrthoDB" id="359569at2759"/>
<accession>A0A1Y1JSE2</accession>
<feature type="domain" description="CPW-WPC" evidence="2">
    <location>
        <begin position="165"/>
        <end position="224"/>
    </location>
</feature>
<evidence type="ECO:0000259" key="2">
    <source>
        <dbReference type="SMART" id="SM01099"/>
    </source>
</evidence>
<feature type="domain" description="CPW-WPC" evidence="2">
    <location>
        <begin position="798"/>
        <end position="886"/>
    </location>
</feature>
<gene>
    <name evidence="3" type="ORF">PGO_145200</name>
</gene>
<comment type="caution">
    <text evidence="3">The sequence shown here is derived from an EMBL/GenBank/DDBJ whole genome shotgun (WGS) entry which is preliminary data.</text>
</comment>
<dbReference type="Pfam" id="PF09717">
    <property type="entry name" value="CPW_WPC"/>
    <property type="match status" value="9"/>
</dbReference>
<feature type="domain" description="CPW-WPC" evidence="2">
    <location>
        <begin position="361"/>
        <end position="421"/>
    </location>
</feature>
<dbReference type="InterPro" id="IPR006387">
    <property type="entry name" value="CPW_WPC_dom"/>
</dbReference>
<protein>
    <recommendedName>
        <fullName evidence="2">CPW-WPC domain-containing protein</fullName>
    </recommendedName>
</protein>
<evidence type="ECO:0000313" key="3">
    <source>
        <dbReference type="EMBL" id="GAW83722.1"/>
    </source>
</evidence>
<keyword evidence="4" id="KW-1185">Reference proteome</keyword>
<dbReference type="SMART" id="SM01099">
    <property type="entry name" value="CPW_WPC"/>
    <property type="match status" value="10"/>
</dbReference>
<feature type="domain" description="CPW-WPC" evidence="2">
    <location>
        <begin position="653"/>
        <end position="731"/>
    </location>
</feature>
<dbReference type="EMBL" id="BDQF01000015">
    <property type="protein sequence ID" value="GAW83722.1"/>
    <property type="molecule type" value="Genomic_DNA"/>
</dbReference>
<dbReference type="OMA" id="CPYNWLL"/>
<feature type="domain" description="CPW-WPC" evidence="2">
    <location>
        <begin position="732"/>
        <end position="796"/>
    </location>
</feature>
<dbReference type="Proteomes" id="UP000195521">
    <property type="component" value="Unassembled WGS sequence"/>
</dbReference>